<sequence length="278" mass="32541">MHLRYKKKYQIPLRSYYNFKIPSLIASQDAKIRQEVHIAKYFNSTKHNLSFDPSVKSNEASSSHDLDVISTPTRSMSPMLDVDASVFTPSKKIQRTIHREPVILPIPEELLPFVPSEPIYKDGRTFAYLTKYEQRTLKPLIEGSKLWIKAVKSIKALAEQKKAREDYTDELKIKWEVQDKELANLYEDWCCVLSHRQNMGHDYFAYLSTAPNSTILHMPTSKMSKTYIKKVHYNPRFNQNHLAKLDANFDDSGFSVARTKRHHELYYPDIKLTRSERK</sequence>
<organism evidence="1 2">
    <name type="scientific">Rhizophagus irregularis</name>
    <dbReference type="NCBI Taxonomy" id="588596"/>
    <lineage>
        <taxon>Eukaryota</taxon>
        <taxon>Fungi</taxon>
        <taxon>Fungi incertae sedis</taxon>
        <taxon>Mucoromycota</taxon>
        <taxon>Glomeromycotina</taxon>
        <taxon>Glomeromycetes</taxon>
        <taxon>Glomerales</taxon>
        <taxon>Glomeraceae</taxon>
        <taxon>Rhizophagus</taxon>
    </lineage>
</organism>
<reference evidence="1 2" key="1">
    <citation type="submission" date="2015-10" db="EMBL/GenBank/DDBJ databases">
        <title>Genome analyses suggest a sexual origin of heterokaryosis in a supposedly ancient asexual fungus.</title>
        <authorList>
            <person name="Ropars J."/>
            <person name="Sedzielewska K."/>
            <person name="Noel J."/>
            <person name="Charron P."/>
            <person name="Farinelli L."/>
            <person name="Marton T."/>
            <person name="Kruger M."/>
            <person name="Pelin A."/>
            <person name="Brachmann A."/>
            <person name="Corradi N."/>
        </authorList>
    </citation>
    <scope>NUCLEOTIDE SEQUENCE [LARGE SCALE GENOMIC DNA]</scope>
    <source>
        <strain evidence="1 2">A4</strain>
    </source>
</reference>
<evidence type="ECO:0000313" key="1">
    <source>
        <dbReference type="EMBL" id="PKY57513.1"/>
    </source>
</evidence>
<dbReference type="EMBL" id="LLXI01002582">
    <property type="protein sequence ID" value="PKY57513.1"/>
    <property type="molecule type" value="Genomic_DNA"/>
</dbReference>
<accession>A0A2I1HF43</accession>
<keyword evidence="2" id="KW-1185">Reference proteome</keyword>
<proteinExistence type="predicted"/>
<dbReference type="AlphaFoldDB" id="A0A2I1HF43"/>
<protein>
    <submittedName>
        <fullName evidence="1">Uncharacterized protein</fullName>
    </submittedName>
</protein>
<gene>
    <name evidence="1" type="ORF">RhiirA4_478627</name>
</gene>
<dbReference type="Proteomes" id="UP000234323">
    <property type="component" value="Unassembled WGS sequence"/>
</dbReference>
<name>A0A2I1HF43_9GLOM</name>
<evidence type="ECO:0000313" key="2">
    <source>
        <dbReference type="Proteomes" id="UP000234323"/>
    </source>
</evidence>
<comment type="caution">
    <text evidence="1">The sequence shown here is derived from an EMBL/GenBank/DDBJ whole genome shotgun (WGS) entry which is preliminary data.</text>
</comment>